<dbReference type="Proteomes" id="UP000179769">
    <property type="component" value="Unassembled WGS sequence"/>
</dbReference>
<proteinExistence type="predicted"/>
<dbReference type="EMBL" id="MAXA01000259">
    <property type="protein sequence ID" value="OHV20998.1"/>
    <property type="molecule type" value="Genomic_DNA"/>
</dbReference>
<keyword evidence="2" id="KW-1133">Transmembrane helix</keyword>
<sequence>MADIGARRIVAAFASLGAAATHAAVAPSHFTSWPLSGVFFFATAVFQAGWALAVMRSASRRTVATGLLVNAGVILVWVLSRTAGFPVGPHAGMPEQVDRVDLTAVAFQAAVCVLALWSLRARHARGFRSSLSAAAVIGAVGAGVTGFTLPAVELAGSHGHGDSHGHEMTDESVPHSHSSDDDPPELPHDSVGGTTGPSPAAGETREQEPPSQPAPNHPHPPGTAPHDD</sequence>
<evidence type="ECO:0000256" key="2">
    <source>
        <dbReference type="SAM" id="Phobius"/>
    </source>
</evidence>
<feature type="transmembrane region" description="Helical" evidence="2">
    <location>
        <begin position="131"/>
        <end position="152"/>
    </location>
</feature>
<organism evidence="4 5">
    <name type="scientific">Parafrankia soli</name>
    <dbReference type="NCBI Taxonomy" id="2599596"/>
    <lineage>
        <taxon>Bacteria</taxon>
        <taxon>Bacillati</taxon>
        <taxon>Actinomycetota</taxon>
        <taxon>Actinomycetes</taxon>
        <taxon>Frankiales</taxon>
        <taxon>Frankiaceae</taxon>
        <taxon>Parafrankia</taxon>
    </lineage>
</organism>
<comment type="caution">
    <text evidence="4">The sequence shown here is derived from an EMBL/GenBank/DDBJ whole genome shotgun (WGS) entry which is preliminary data.</text>
</comment>
<protein>
    <recommendedName>
        <fullName evidence="6">DUF2637 domain-containing protein</fullName>
    </recommendedName>
</protein>
<keyword evidence="3" id="KW-0732">Signal</keyword>
<dbReference type="AlphaFoldDB" id="A0A1S1PDK6"/>
<feature type="transmembrane region" description="Helical" evidence="2">
    <location>
        <begin position="100"/>
        <end position="119"/>
    </location>
</feature>
<dbReference type="OrthoDB" id="3365791at2"/>
<feature type="chain" id="PRO_5038763099" description="DUF2637 domain-containing protein" evidence="3">
    <location>
        <begin position="24"/>
        <end position="228"/>
    </location>
</feature>
<evidence type="ECO:0000313" key="4">
    <source>
        <dbReference type="EMBL" id="OHV20998.1"/>
    </source>
</evidence>
<accession>A0A1S1PDK6</accession>
<feature type="compositionally biased region" description="Pro residues" evidence="1">
    <location>
        <begin position="210"/>
        <end position="228"/>
    </location>
</feature>
<evidence type="ECO:0000256" key="1">
    <source>
        <dbReference type="SAM" id="MobiDB-lite"/>
    </source>
</evidence>
<reference evidence="5" key="1">
    <citation type="submission" date="2016-07" db="EMBL/GenBank/DDBJ databases">
        <title>Frankia sp. NRRL B-16219 Genome sequencing.</title>
        <authorList>
            <person name="Ghodhbane-Gtari F."/>
            <person name="Swanson E."/>
            <person name="Gueddou A."/>
            <person name="Louati M."/>
            <person name="Nouioui I."/>
            <person name="Hezbri K."/>
            <person name="Abebe-Akele F."/>
            <person name="Simpson S."/>
            <person name="Morris K."/>
            <person name="Thomas K."/>
            <person name="Gtari M."/>
            <person name="Tisa L.S."/>
        </authorList>
    </citation>
    <scope>NUCLEOTIDE SEQUENCE [LARGE SCALE GENOMIC DNA]</scope>
    <source>
        <strain evidence="5">NRRL B-16219</strain>
    </source>
</reference>
<feature type="transmembrane region" description="Helical" evidence="2">
    <location>
        <begin position="33"/>
        <end position="55"/>
    </location>
</feature>
<feature type="transmembrane region" description="Helical" evidence="2">
    <location>
        <begin position="62"/>
        <end position="80"/>
    </location>
</feature>
<keyword evidence="2" id="KW-0812">Transmembrane</keyword>
<keyword evidence="5" id="KW-1185">Reference proteome</keyword>
<evidence type="ECO:0008006" key="6">
    <source>
        <dbReference type="Google" id="ProtNLM"/>
    </source>
</evidence>
<keyword evidence="2" id="KW-0472">Membrane</keyword>
<name>A0A1S1PDK6_9ACTN</name>
<gene>
    <name evidence="4" type="ORF">BBK14_27295</name>
</gene>
<evidence type="ECO:0000313" key="5">
    <source>
        <dbReference type="Proteomes" id="UP000179769"/>
    </source>
</evidence>
<evidence type="ECO:0000256" key="3">
    <source>
        <dbReference type="SAM" id="SignalP"/>
    </source>
</evidence>
<feature type="compositionally biased region" description="Basic and acidic residues" evidence="1">
    <location>
        <begin position="159"/>
        <end position="188"/>
    </location>
</feature>
<feature type="signal peptide" evidence="3">
    <location>
        <begin position="1"/>
        <end position="23"/>
    </location>
</feature>
<feature type="region of interest" description="Disordered" evidence="1">
    <location>
        <begin position="156"/>
        <end position="228"/>
    </location>
</feature>
<dbReference type="RefSeq" id="WP_071066629.1">
    <property type="nucleotide sequence ID" value="NZ_MAXA01000259.1"/>
</dbReference>